<evidence type="ECO:0000256" key="1">
    <source>
        <dbReference type="ARBA" id="ARBA00006726"/>
    </source>
</evidence>
<evidence type="ECO:0000313" key="6">
    <source>
        <dbReference type="Proteomes" id="UP000007635"/>
    </source>
</evidence>
<name>A0AAQ4QB50_GASAC</name>
<organism evidence="5 6">
    <name type="scientific">Gasterosteus aculeatus aculeatus</name>
    <name type="common">three-spined stickleback</name>
    <dbReference type="NCBI Taxonomy" id="481459"/>
    <lineage>
        <taxon>Eukaryota</taxon>
        <taxon>Metazoa</taxon>
        <taxon>Chordata</taxon>
        <taxon>Craniata</taxon>
        <taxon>Vertebrata</taxon>
        <taxon>Euteleostomi</taxon>
        <taxon>Actinopterygii</taxon>
        <taxon>Neopterygii</taxon>
        <taxon>Teleostei</taxon>
        <taxon>Neoteleostei</taxon>
        <taxon>Acanthomorphata</taxon>
        <taxon>Eupercaria</taxon>
        <taxon>Perciformes</taxon>
        <taxon>Cottioidei</taxon>
        <taxon>Gasterosteales</taxon>
        <taxon>Gasterosteidae</taxon>
        <taxon>Gasterosteus</taxon>
    </lineage>
</organism>
<keyword evidence="2" id="KW-0649">Protein kinase inhibitor</keyword>
<dbReference type="GO" id="GO:0000307">
    <property type="term" value="C:cyclin-dependent protein kinase holoenzyme complex"/>
    <property type="evidence" value="ECO:0007669"/>
    <property type="project" value="TreeGrafter"/>
</dbReference>
<comment type="similarity">
    <text evidence="1">Belongs to the CDI family.</text>
</comment>
<reference evidence="5 6" key="1">
    <citation type="journal article" date="2021" name="G3 (Bethesda)">
        <title>Improved contiguity of the threespine stickleback genome using long-read sequencing.</title>
        <authorList>
            <person name="Nath S."/>
            <person name="Shaw D.E."/>
            <person name="White M.A."/>
        </authorList>
    </citation>
    <scope>NUCLEOTIDE SEQUENCE [LARGE SCALE GENOMIC DNA]</scope>
    <source>
        <strain evidence="5 6">Lake Benthic</strain>
    </source>
</reference>
<feature type="domain" description="Cyclin-dependent kinase inhibitor" evidence="4">
    <location>
        <begin position="42"/>
        <end position="91"/>
    </location>
</feature>
<feature type="compositionally biased region" description="Gly residues" evidence="3">
    <location>
        <begin position="110"/>
        <end position="119"/>
    </location>
</feature>
<dbReference type="Pfam" id="PF02234">
    <property type="entry name" value="CDI"/>
    <property type="match status" value="1"/>
</dbReference>
<evidence type="ECO:0000256" key="2">
    <source>
        <dbReference type="ARBA" id="ARBA00023013"/>
    </source>
</evidence>
<dbReference type="PANTHER" id="PTHR46778">
    <property type="entry name" value="CYCLIN-DEPENDENT KINASE INHIBITOR 1-RELATED"/>
    <property type="match status" value="1"/>
</dbReference>
<accession>A0AAQ4QB50</accession>
<dbReference type="PANTHER" id="PTHR46778:SF1">
    <property type="entry name" value="CYCLIN-DEPENDENT KINASE INHIBITOR 1"/>
    <property type="match status" value="1"/>
</dbReference>
<dbReference type="Gene3D" id="4.10.365.10">
    <property type="entry name" value="p27"/>
    <property type="match status" value="1"/>
</dbReference>
<dbReference type="InterPro" id="IPR029841">
    <property type="entry name" value="CDKN1A"/>
</dbReference>
<feature type="region of interest" description="Disordered" evidence="3">
    <location>
        <begin position="110"/>
        <end position="183"/>
    </location>
</feature>
<dbReference type="GO" id="GO:0004861">
    <property type="term" value="F:cyclin-dependent protein serine/threonine kinase inhibitor activity"/>
    <property type="evidence" value="ECO:0007669"/>
    <property type="project" value="InterPro"/>
</dbReference>
<dbReference type="GeneTree" id="ENSGT00940000159918"/>
<dbReference type="Proteomes" id="UP000007635">
    <property type="component" value="Chromosome XVII"/>
</dbReference>
<dbReference type="GO" id="GO:2000045">
    <property type="term" value="P:regulation of G1/S transition of mitotic cell cycle"/>
    <property type="evidence" value="ECO:0007669"/>
    <property type="project" value="TreeGrafter"/>
</dbReference>
<evidence type="ECO:0000256" key="3">
    <source>
        <dbReference type="SAM" id="MobiDB-lite"/>
    </source>
</evidence>
<evidence type="ECO:0000259" key="4">
    <source>
        <dbReference type="Pfam" id="PF02234"/>
    </source>
</evidence>
<dbReference type="GO" id="GO:0072331">
    <property type="term" value="P:signal transduction by p53 class mediator"/>
    <property type="evidence" value="ECO:0007669"/>
    <property type="project" value="InterPro"/>
</dbReference>
<evidence type="ECO:0000313" key="5">
    <source>
        <dbReference type="Ensembl" id="ENSGACP00000048102.1"/>
    </source>
</evidence>
<dbReference type="InterPro" id="IPR044898">
    <property type="entry name" value="CDI_dom_sf"/>
</dbReference>
<dbReference type="AlphaFoldDB" id="A0AAQ4QB50"/>
<feature type="compositionally biased region" description="Basic and acidic residues" evidence="3">
    <location>
        <begin position="147"/>
        <end position="156"/>
    </location>
</feature>
<protein>
    <submittedName>
        <fullName evidence="5">Cyclin dependent kinase inhibitor 1A</fullName>
    </submittedName>
</protein>
<proteinExistence type="inferred from homology"/>
<keyword evidence="6" id="KW-1185">Reference proteome</keyword>
<reference evidence="5" key="2">
    <citation type="submission" date="2025-08" db="UniProtKB">
        <authorList>
            <consortium name="Ensembl"/>
        </authorList>
    </citation>
    <scope>IDENTIFICATION</scope>
</reference>
<dbReference type="GO" id="GO:0005634">
    <property type="term" value="C:nucleus"/>
    <property type="evidence" value="ECO:0007669"/>
    <property type="project" value="InterPro"/>
</dbReference>
<dbReference type="InterPro" id="IPR003175">
    <property type="entry name" value="CDI_dom"/>
</dbReference>
<sequence>MPAFFFFRFCRRCVDLSVLKCRTMAGDEVTMSTRRNGTARRNLFGPLDREQLQVEHRAALRSDLEAACHRWGFDFLSDKPLENSDFQWEGVPATNVPLLYRSCMHGGQGVAGQGAGGQGAAVKPQDKKENAPCSPEGCSPSQQNLEETPRRRDNTGLKRKQTNITDFYHAKRRVVGLPRKSGE</sequence>
<dbReference type="Ensembl" id="ENSGACT00000080877.1">
    <property type="protein sequence ID" value="ENSGACP00000048102.1"/>
    <property type="gene ID" value="ENSGACG00000032707.1"/>
</dbReference>
<reference evidence="5" key="3">
    <citation type="submission" date="2025-09" db="UniProtKB">
        <authorList>
            <consortium name="Ensembl"/>
        </authorList>
    </citation>
    <scope>IDENTIFICATION</scope>
</reference>
<dbReference type="GO" id="GO:0006974">
    <property type="term" value="P:DNA damage response"/>
    <property type="evidence" value="ECO:0007669"/>
    <property type="project" value="TreeGrafter"/>
</dbReference>